<evidence type="ECO:0000313" key="3">
    <source>
        <dbReference type="Proteomes" id="UP001151760"/>
    </source>
</evidence>
<keyword evidence="2" id="KW-0695">RNA-directed DNA polymerase</keyword>
<reference evidence="2" key="2">
    <citation type="submission" date="2022-01" db="EMBL/GenBank/DDBJ databases">
        <authorList>
            <person name="Yamashiro T."/>
            <person name="Shiraishi A."/>
            <person name="Satake H."/>
            <person name="Nakayama K."/>
        </authorList>
    </citation>
    <scope>NUCLEOTIDE SEQUENCE</scope>
</reference>
<accession>A0ABQ4Y8F3</accession>
<keyword evidence="3" id="KW-1185">Reference proteome</keyword>
<reference evidence="2" key="1">
    <citation type="journal article" date="2022" name="Int. J. Mol. Sci.">
        <title>Draft Genome of Tanacetum Coccineum: Genomic Comparison of Closely Related Tanacetum-Family Plants.</title>
        <authorList>
            <person name="Yamashiro T."/>
            <person name="Shiraishi A."/>
            <person name="Nakayama K."/>
            <person name="Satake H."/>
        </authorList>
    </citation>
    <scope>NUCLEOTIDE SEQUENCE</scope>
</reference>
<proteinExistence type="predicted"/>
<keyword evidence="2" id="KW-0548">Nucleotidyltransferase</keyword>
<evidence type="ECO:0000259" key="1">
    <source>
        <dbReference type="Pfam" id="PF03732"/>
    </source>
</evidence>
<gene>
    <name evidence="2" type="ORF">Tco_0706053</name>
</gene>
<comment type="caution">
    <text evidence="2">The sequence shown here is derived from an EMBL/GenBank/DDBJ whole genome shotgun (WGS) entry which is preliminary data.</text>
</comment>
<organism evidence="2 3">
    <name type="scientific">Tanacetum coccineum</name>
    <dbReference type="NCBI Taxonomy" id="301880"/>
    <lineage>
        <taxon>Eukaryota</taxon>
        <taxon>Viridiplantae</taxon>
        <taxon>Streptophyta</taxon>
        <taxon>Embryophyta</taxon>
        <taxon>Tracheophyta</taxon>
        <taxon>Spermatophyta</taxon>
        <taxon>Magnoliopsida</taxon>
        <taxon>eudicotyledons</taxon>
        <taxon>Gunneridae</taxon>
        <taxon>Pentapetalae</taxon>
        <taxon>asterids</taxon>
        <taxon>campanulids</taxon>
        <taxon>Asterales</taxon>
        <taxon>Asteraceae</taxon>
        <taxon>Asteroideae</taxon>
        <taxon>Anthemideae</taxon>
        <taxon>Anthemidinae</taxon>
        <taxon>Tanacetum</taxon>
    </lineage>
</organism>
<dbReference type="Proteomes" id="UP001151760">
    <property type="component" value="Unassembled WGS sequence"/>
</dbReference>
<dbReference type="GO" id="GO:0003964">
    <property type="term" value="F:RNA-directed DNA polymerase activity"/>
    <property type="evidence" value="ECO:0007669"/>
    <property type="project" value="UniProtKB-KW"/>
</dbReference>
<dbReference type="Pfam" id="PF03732">
    <property type="entry name" value="Retrotrans_gag"/>
    <property type="match status" value="1"/>
</dbReference>
<dbReference type="EMBL" id="BQNB010010138">
    <property type="protein sequence ID" value="GJS73212.1"/>
    <property type="molecule type" value="Genomic_DNA"/>
</dbReference>
<protein>
    <submittedName>
        <fullName evidence="2">Reverse transcriptase domain-containing protein</fullName>
    </submittedName>
</protein>
<sequence length="161" mass="18595">MSSTTIEQLIAQRMADAMTAYEANQNSGTRINNDRTSGSVTEEVVGLTRWFEKMEYVFHICNCTENYQVKYATCTLLDGALTWWNAYVQSVGLEATYETTWNELKNTMIEEYYPRNKAQKIEIELWNLAVKGTNIIGYTKRFQELALPCPSMVTPEYKKIE</sequence>
<dbReference type="InterPro" id="IPR005162">
    <property type="entry name" value="Retrotrans_gag_dom"/>
</dbReference>
<feature type="domain" description="Retrotransposon gag" evidence="1">
    <location>
        <begin position="70"/>
        <end position="158"/>
    </location>
</feature>
<evidence type="ECO:0000313" key="2">
    <source>
        <dbReference type="EMBL" id="GJS73212.1"/>
    </source>
</evidence>
<keyword evidence="2" id="KW-0808">Transferase</keyword>
<name>A0ABQ4Y8F3_9ASTR</name>